<reference evidence="1" key="2">
    <citation type="submission" date="2022-04" db="EMBL/GenBank/DDBJ databases">
        <title>Complete Genome Sequence of Flavobacterium sediminilitoris YSM-43, Isolated from a Tidal Sediment.</title>
        <authorList>
            <person name="Lee P.A."/>
        </authorList>
    </citation>
    <scope>NUCLEOTIDE SEQUENCE</scope>
    <source>
        <strain evidence="1">YSM-43</strain>
    </source>
</reference>
<dbReference type="RefSeq" id="WP_246916024.1">
    <property type="nucleotide sequence ID" value="NZ_CP090145.1"/>
</dbReference>
<name>A0ABY4HME6_9FLAO</name>
<protein>
    <submittedName>
        <fullName evidence="1">Uncharacterized protein</fullName>
    </submittedName>
</protein>
<accession>A0ABY4HME6</accession>
<evidence type="ECO:0000313" key="1">
    <source>
        <dbReference type="EMBL" id="UOX33397.1"/>
    </source>
</evidence>
<organism evidence="1 2">
    <name type="scientific">Flavobacterium sediminilitoris</name>
    <dbReference type="NCBI Taxonomy" id="2024526"/>
    <lineage>
        <taxon>Bacteria</taxon>
        <taxon>Pseudomonadati</taxon>
        <taxon>Bacteroidota</taxon>
        <taxon>Flavobacteriia</taxon>
        <taxon>Flavobacteriales</taxon>
        <taxon>Flavobacteriaceae</taxon>
        <taxon>Flavobacterium</taxon>
    </lineage>
</organism>
<gene>
    <name evidence="1" type="ORF">LXD69_15310</name>
</gene>
<evidence type="ECO:0000313" key="2">
    <source>
        <dbReference type="Proteomes" id="UP000830454"/>
    </source>
</evidence>
<keyword evidence="2" id="KW-1185">Reference proteome</keyword>
<sequence>MELKEKIKLITIPSENTIKNHFLGLLTVNNSFRSELKNDTILLWKRNSKVISNYPIFEIVIKNESIKSIKIKKSNNKTT</sequence>
<dbReference type="EMBL" id="CP090145">
    <property type="protein sequence ID" value="UOX33397.1"/>
    <property type="molecule type" value="Genomic_DNA"/>
</dbReference>
<dbReference type="Proteomes" id="UP000830454">
    <property type="component" value="Chromosome"/>
</dbReference>
<proteinExistence type="predicted"/>
<reference evidence="1" key="1">
    <citation type="submission" date="2021-12" db="EMBL/GenBank/DDBJ databases">
        <authorList>
            <person name="Cha I.-T."/>
            <person name="Lee K.-E."/>
            <person name="Park S.-J."/>
        </authorList>
    </citation>
    <scope>NUCLEOTIDE SEQUENCE</scope>
    <source>
        <strain evidence="1">YSM-43</strain>
    </source>
</reference>